<keyword evidence="2 6" id="KW-0812">Transmembrane</keyword>
<feature type="transmembrane region" description="Helical" evidence="6">
    <location>
        <begin position="128"/>
        <end position="148"/>
    </location>
</feature>
<organism evidence="8 9">
    <name type="scientific">Kitasatospora terrestris</name>
    <dbReference type="NCBI Taxonomy" id="258051"/>
    <lineage>
        <taxon>Bacteria</taxon>
        <taxon>Bacillati</taxon>
        <taxon>Actinomycetota</taxon>
        <taxon>Actinomycetes</taxon>
        <taxon>Kitasatosporales</taxon>
        <taxon>Streptomycetaceae</taxon>
        <taxon>Kitasatospora</taxon>
    </lineage>
</organism>
<keyword evidence="3 6" id="KW-1133">Transmembrane helix</keyword>
<feature type="transmembrane region" description="Helical" evidence="6">
    <location>
        <begin position="232"/>
        <end position="250"/>
    </location>
</feature>
<name>A0ABP9EJM0_9ACTN</name>
<feature type="transmembrane region" description="Helical" evidence="6">
    <location>
        <begin position="197"/>
        <end position="220"/>
    </location>
</feature>
<dbReference type="InterPro" id="IPR020846">
    <property type="entry name" value="MFS_dom"/>
</dbReference>
<feature type="compositionally biased region" description="Low complexity" evidence="5">
    <location>
        <begin position="398"/>
        <end position="409"/>
    </location>
</feature>
<dbReference type="SUPFAM" id="SSF103473">
    <property type="entry name" value="MFS general substrate transporter"/>
    <property type="match status" value="1"/>
</dbReference>
<evidence type="ECO:0000256" key="2">
    <source>
        <dbReference type="ARBA" id="ARBA00022692"/>
    </source>
</evidence>
<sequence length="424" mass="41818">MKSGRIRVLAAFLSFGTFWGAWGALVPDLQRQSRVGDGELGVAILMIGFGALCSMRPAGRAVDRWGRPAVTGCVAAMAVAGFLPALATSGTVLVVALMATGAASGAMDVAVNALAAAEEVRSGPIMSAAHACFSAAVVVGAVSSGAILGHGASLRGLLGIVATVVLGTAALVHALGHDDRPPRTPGGRRRTPWTRSLVLLGVFCALAYLVENAWQSWAAVLLRSAFSSSPQAAALGPALFAAAAAAGRLLNHRLLAGTAERSVLIGGALVGAAGTFAAAVAPTAPLTLLGVVVAGLGTSVCAPVILSLAGRVGAVDQRASAISIVTTLGYSGFLVGPAAVGLTAAATGLRTALACVGLVAVALAVLGAVVRPGPAPAPSSPPDLRPTPGGGASAQVEAGADAAARTWTTGRGGRRVPHHQDPPE</sequence>
<dbReference type="InterPro" id="IPR036259">
    <property type="entry name" value="MFS_trans_sf"/>
</dbReference>
<evidence type="ECO:0000256" key="1">
    <source>
        <dbReference type="ARBA" id="ARBA00004651"/>
    </source>
</evidence>
<accession>A0ABP9EJM0</accession>
<evidence type="ECO:0000256" key="6">
    <source>
        <dbReference type="SAM" id="Phobius"/>
    </source>
</evidence>
<dbReference type="Pfam" id="PF07690">
    <property type="entry name" value="MFS_1"/>
    <property type="match status" value="1"/>
</dbReference>
<evidence type="ECO:0000256" key="3">
    <source>
        <dbReference type="ARBA" id="ARBA00022989"/>
    </source>
</evidence>
<evidence type="ECO:0000313" key="8">
    <source>
        <dbReference type="EMBL" id="GAA4880915.1"/>
    </source>
</evidence>
<feature type="transmembrane region" description="Helical" evidence="6">
    <location>
        <begin position="69"/>
        <end position="87"/>
    </location>
</feature>
<dbReference type="InterPro" id="IPR051788">
    <property type="entry name" value="MFS_Transporter"/>
</dbReference>
<dbReference type="PROSITE" id="PS50850">
    <property type="entry name" value="MFS"/>
    <property type="match status" value="1"/>
</dbReference>
<dbReference type="Gene3D" id="1.20.1250.20">
    <property type="entry name" value="MFS general substrate transporter like domains"/>
    <property type="match status" value="2"/>
</dbReference>
<feature type="transmembrane region" description="Helical" evidence="6">
    <location>
        <begin position="39"/>
        <end position="57"/>
    </location>
</feature>
<feature type="transmembrane region" description="Helical" evidence="6">
    <location>
        <begin position="154"/>
        <end position="176"/>
    </location>
</feature>
<dbReference type="PANTHER" id="PTHR23514">
    <property type="entry name" value="BYPASS OF STOP CODON PROTEIN 6"/>
    <property type="match status" value="1"/>
</dbReference>
<gene>
    <name evidence="8" type="ORF">GCM10023235_71450</name>
</gene>
<keyword evidence="9" id="KW-1185">Reference proteome</keyword>
<dbReference type="Proteomes" id="UP001501752">
    <property type="component" value="Unassembled WGS sequence"/>
</dbReference>
<feature type="region of interest" description="Disordered" evidence="5">
    <location>
        <begin position="374"/>
        <end position="424"/>
    </location>
</feature>
<protein>
    <submittedName>
        <fullName evidence="8">MFS transporter</fullName>
    </submittedName>
</protein>
<feature type="domain" description="Major facilitator superfamily (MFS) profile" evidence="7">
    <location>
        <begin position="196"/>
        <end position="424"/>
    </location>
</feature>
<evidence type="ECO:0000313" key="9">
    <source>
        <dbReference type="Proteomes" id="UP001501752"/>
    </source>
</evidence>
<keyword evidence="4 6" id="KW-0472">Membrane</keyword>
<evidence type="ECO:0000259" key="7">
    <source>
        <dbReference type="PROSITE" id="PS50850"/>
    </source>
</evidence>
<reference evidence="9" key="1">
    <citation type="journal article" date="2019" name="Int. J. Syst. Evol. Microbiol.">
        <title>The Global Catalogue of Microorganisms (GCM) 10K type strain sequencing project: providing services to taxonomists for standard genome sequencing and annotation.</title>
        <authorList>
            <consortium name="The Broad Institute Genomics Platform"/>
            <consortium name="The Broad Institute Genome Sequencing Center for Infectious Disease"/>
            <person name="Wu L."/>
            <person name="Ma J."/>
        </authorList>
    </citation>
    <scope>NUCLEOTIDE SEQUENCE [LARGE SCALE GENOMIC DNA]</scope>
    <source>
        <strain evidence="9">JCM 13006</strain>
    </source>
</reference>
<feature type="transmembrane region" description="Helical" evidence="6">
    <location>
        <begin position="287"/>
        <end position="309"/>
    </location>
</feature>
<dbReference type="RefSeq" id="WP_345701058.1">
    <property type="nucleotide sequence ID" value="NZ_BAABIS010000001.1"/>
</dbReference>
<dbReference type="InterPro" id="IPR011701">
    <property type="entry name" value="MFS"/>
</dbReference>
<proteinExistence type="predicted"/>
<comment type="caution">
    <text evidence="8">The sequence shown here is derived from an EMBL/GenBank/DDBJ whole genome shotgun (WGS) entry which is preliminary data.</text>
</comment>
<evidence type="ECO:0000256" key="5">
    <source>
        <dbReference type="SAM" id="MobiDB-lite"/>
    </source>
</evidence>
<dbReference type="EMBL" id="BAABIS010000001">
    <property type="protein sequence ID" value="GAA4880915.1"/>
    <property type="molecule type" value="Genomic_DNA"/>
</dbReference>
<evidence type="ECO:0000256" key="4">
    <source>
        <dbReference type="ARBA" id="ARBA00023136"/>
    </source>
</evidence>
<feature type="transmembrane region" description="Helical" evidence="6">
    <location>
        <begin position="93"/>
        <end position="116"/>
    </location>
</feature>
<feature type="transmembrane region" description="Helical" evidence="6">
    <location>
        <begin position="321"/>
        <end position="345"/>
    </location>
</feature>
<dbReference type="PANTHER" id="PTHR23514:SF13">
    <property type="entry name" value="INNER MEMBRANE PROTEIN YBJJ"/>
    <property type="match status" value="1"/>
</dbReference>
<feature type="transmembrane region" description="Helical" evidence="6">
    <location>
        <begin position="262"/>
        <end position="281"/>
    </location>
</feature>
<comment type="subcellular location">
    <subcellularLocation>
        <location evidence="1">Cell membrane</location>
        <topology evidence="1">Multi-pass membrane protein</topology>
    </subcellularLocation>
</comment>
<feature type="compositionally biased region" description="Pro residues" evidence="5">
    <location>
        <begin position="374"/>
        <end position="385"/>
    </location>
</feature>
<feature type="transmembrane region" description="Helical" evidence="6">
    <location>
        <begin position="351"/>
        <end position="370"/>
    </location>
</feature>